<proteinExistence type="predicted"/>
<organism evidence="3 4">
    <name type="scientific">Sutterella wadsworthensis HGA0223</name>
    <dbReference type="NCBI Taxonomy" id="1203554"/>
    <lineage>
        <taxon>Bacteria</taxon>
        <taxon>Pseudomonadati</taxon>
        <taxon>Pseudomonadota</taxon>
        <taxon>Betaproteobacteria</taxon>
        <taxon>Burkholderiales</taxon>
        <taxon>Sutterellaceae</taxon>
        <taxon>Sutterella</taxon>
    </lineage>
</organism>
<comment type="caution">
    <text evidence="3">The sequence shown here is derived from an EMBL/GenBank/DDBJ whole genome shotgun (WGS) entry which is preliminary data.</text>
</comment>
<name>S3CH50_9BURK</name>
<dbReference type="PATRIC" id="fig|1203554.3.peg.663"/>
<feature type="transmembrane region" description="Helical" evidence="1">
    <location>
        <begin position="236"/>
        <end position="256"/>
    </location>
</feature>
<reference evidence="3 4" key="1">
    <citation type="submission" date="2013-04" db="EMBL/GenBank/DDBJ databases">
        <title>The Genome Sequence of Sutterella wadsworthensis HGA0223.</title>
        <authorList>
            <consortium name="The Broad Institute Genomics Platform"/>
            <person name="Earl A."/>
            <person name="Ward D."/>
            <person name="Feldgarden M."/>
            <person name="Gevers D."/>
            <person name="Schmidt T.M."/>
            <person name="Dover J."/>
            <person name="Dai D."/>
            <person name="Walker B."/>
            <person name="Young S."/>
            <person name="Zeng Q."/>
            <person name="Gargeya S."/>
            <person name="Fitzgerald M."/>
            <person name="Haas B."/>
            <person name="Abouelleil A."/>
            <person name="Allen A.W."/>
            <person name="Alvarado L."/>
            <person name="Arachchi H.M."/>
            <person name="Berlin A.M."/>
            <person name="Chapman S.B."/>
            <person name="Gainer-Dewar J."/>
            <person name="Goldberg J."/>
            <person name="Griggs A."/>
            <person name="Gujja S."/>
            <person name="Hansen M."/>
            <person name="Howarth C."/>
            <person name="Imamovic A."/>
            <person name="Ireland A."/>
            <person name="Larimer J."/>
            <person name="McCowan C."/>
            <person name="Murphy C."/>
            <person name="Pearson M."/>
            <person name="Poon T.W."/>
            <person name="Priest M."/>
            <person name="Roberts A."/>
            <person name="Saif S."/>
            <person name="Shea T."/>
            <person name="Sisk P."/>
            <person name="Sykes S."/>
            <person name="Wortman J."/>
            <person name="Nusbaum C."/>
            <person name="Birren B."/>
        </authorList>
    </citation>
    <scope>NUCLEOTIDE SEQUENCE [LARGE SCALE GENOMIC DNA]</scope>
    <source>
        <strain evidence="3 4">HGA0223</strain>
    </source>
</reference>
<dbReference type="SUPFAM" id="SSF103481">
    <property type="entry name" value="Multidrug resistance efflux transporter EmrE"/>
    <property type="match status" value="2"/>
</dbReference>
<dbReference type="AlphaFoldDB" id="S3CH50"/>
<feature type="transmembrane region" description="Helical" evidence="1">
    <location>
        <begin position="141"/>
        <end position="160"/>
    </location>
</feature>
<protein>
    <recommendedName>
        <fullName evidence="2">EamA domain-containing protein</fullName>
    </recommendedName>
</protein>
<evidence type="ECO:0000259" key="2">
    <source>
        <dbReference type="Pfam" id="PF00892"/>
    </source>
</evidence>
<keyword evidence="1" id="KW-1133">Transmembrane helix</keyword>
<keyword evidence="4" id="KW-1185">Reference proteome</keyword>
<dbReference type="EMBL" id="ATCF01000012">
    <property type="protein sequence ID" value="EPD99869.1"/>
    <property type="molecule type" value="Genomic_DNA"/>
</dbReference>
<feature type="transmembrane region" description="Helical" evidence="1">
    <location>
        <begin position="62"/>
        <end position="83"/>
    </location>
</feature>
<feature type="domain" description="EamA" evidence="2">
    <location>
        <begin position="141"/>
        <end position="277"/>
    </location>
</feature>
<feature type="transmembrane region" description="Helical" evidence="1">
    <location>
        <begin position="172"/>
        <end position="192"/>
    </location>
</feature>
<dbReference type="PANTHER" id="PTHR22911:SF79">
    <property type="entry name" value="MOBA-LIKE NTP TRANSFERASE DOMAIN-CONTAINING PROTEIN"/>
    <property type="match status" value="1"/>
</dbReference>
<dbReference type="InterPro" id="IPR000620">
    <property type="entry name" value="EamA_dom"/>
</dbReference>
<feature type="transmembrane region" description="Helical" evidence="1">
    <location>
        <begin position="262"/>
        <end position="282"/>
    </location>
</feature>
<dbReference type="RefSeq" id="WP_016474024.1">
    <property type="nucleotide sequence ID" value="NZ_KE150480.1"/>
</dbReference>
<dbReference type="Pfam" id="PF00892">
    <property type="entry name" value="EamA"/>
    <property type="match status" value="2"/>
</dbReference>
<dbReference type="eggNOG" id="COG0697">
    <property type="taxonomic scope" value="Bacteria"/>
</dbReference>
<feature type="domain" description="EamA" evidence="2">
    <location>
        <begin position="6"/>
        <end position="133"/>
    </location>
</feature>
<accession>S3CH50</accession>
<feature type="transmembrane region" description="Helical" evidence="1">
    <location>
        <begin position="32"/>
        <end position="50"/>
    </location>
</feature>
<evidence type="ECO:0000313" key="3">
    <source>
        <dbReference type="EMBL" id="EPD99869.1"/>
    </source>
</evidence>
<keyword evidence="1" id="KW-0812">Transmembrane</keyword>
<dbReference type="GO" id="GO:0016020">
    <property type="term" value="C:membrane"/>
    <property type="evidence" value="ECO:0007669"/>
    <property type="project" value="InterPro"/>
</dbReference>
<evidence type="ECO:0000256" key="1">
    <source>
        <dbReference type="SAM" id="Phobius"/>
    </source>
</evidence>
<feature type="transmembrane region" description="Helical" evidence="1">
    <location>
        <begin position="204"/>
        <end position="224"/>
    </location>
</feature>
<evidence type="ECO:0000313" key="4">
    <source>
        <dbReference type="Proteomes" id="UP000014400"/>
    </source>
</evidence>
<dbReference type="Proteomes" id="UP000014400">
    <property type="component" value="Unassembled WGS sequence"/>
</dbReference>
<dbReference type="HOGENOM" id="CLU_033863_15_3_4"/>
<dbReference type="PANTHER" id="PTHR22911">
    <property type="entry name" value="ACYL-MALONYL CONDENSING ENZYME-RELATED"/>
    <property type="match status" value="1"/>
</dbReference>
<keyword evidence="1" id="KW-0472">Membrane</keyword>
<gene>
    <name evidence="3" type="ORF">HMPREF1476_00673</name>
</gene>
<dbReference type="GeneID" id="64061502"/>
<feature type="transmembrane region" description="Helical" evidence="1">
    <location>
        <begin position="116"/>
        <end position="135"/>
    </location>
</feature>
<sequence>MKKAFLQLHLSVLLAGWTGIFGKLITMSPGFIVLWRIIIAGTLLWGWLALRRTIEYVRPKDRLGIMAVGALLMIQWTLFYAAIKASNVSITIVTFSSMGFFTAILEPLITRTRMSIKEIGFSILTVFGISLIFHFDTQYRTGIMLSLTSAAAAAALAVFFRMYKAKYRATTVMSWQLLGGLACALVLMPWYLSITPPESFLPTPINFLYLLIFASFCTIGMYILQIQSLEKISAFTVNLTYNLEPIYSIILAMILFGEAKDLGLSFYIGLAFIALSVGLQTWSVMRIQKRVAALDKLAAEDSDKKPHPVFIEPIGSRKERE</sequence>
<feature type="transmembrane region" description="Helical" evidence="1">
    <location>
        <begin position="89"/>
        <end position="109"/>
    </location>
</feature>
<dbReference type="InterPro" id="IPR037185">
    <property type="entry name" value="EmrE-like"/>
</dbReference>